<evidence type="ECO:0000256" key="2">
    <source>
        <dbReference type="ARBA" id="ARBA00023054"/>
    </source>
</evidence>
<comment type="subcellular location">
    <subcellularLocation>
        <location evidence="1">Cell envelope</location>
    </subcellularLocation>
</comment>
<keyword evidence="2 3" id="KW-0175">Coiled coil</keyword>
<keyword evidence="4" id="KW-1133">Transmembrane helix</keyword>
<keyword evidence="6" id="KW-1185">Reference proteome</keyword>
<evidence type="ECO:0000313" key="5">
    <source>
        <dbReference type="EMBL" id="RKH65201.1"/>
    </source>
</evidence>
<proteinExistence type="predicted"/>
<organism evidence="5 6">
    <name type="scientific">Corallococcus interemptor</name>
    <dbReference type="NCBI Taxonomy" id="2316720"/>
    <lineage>
        <taxon>Bacteria</taxon>
        <taxon>Pseudomonadati</taxon>
        <taxon>Myxococcota</taxon>
        <taxon>Myxococcia</taxon>
        <taxon>Myxococcales</taxon>
        <taxon>Cystobacterineae</taxon>
        <taxon>Myxococcaceae</taxon>
        <taxon>Corallococcus</taxon>
    </lineage>
</organism>
<feature type="coiled-coil region" evidence="3">
    <location>
        <begin position="112"/>
        <end position="139"/>
    </location>
</feature>
<name>A0A3A8QC95_9BACT</name>
<accession>A0A3A8QC95</accession>
<dbReference type="PANTHER" id="PTHR32347:SF23">
    <property type="entry name" value="BLL5650 PROTEIN"/>
    <property type="match status" value="1"/>
</dbReference>
<dbReference type="EMBL" id="RAWM01000074">
    <property type="protein sequence ID" value="RKH65201.1"/>
    <property type="molecule type" value="Genomic_DNA"/>
</dbReference>
<gene>
    <name evidence="5" type="ORF">D7X96_24085</name>
</gene>
<reference evidence="6" key="1">
    <citation type="submission" date="2018-09" db="EMBL/GenBank/DDBJ databases">
        <authorList>
            <person name="Livingstone P.G."/>
            <person name="Whitworth D.E."/>
        </authorList>
    </citation>
    <scope>NUCLEOTIDE SEQUENCE [LARGE SCALE GENOMIC DNA]</scope>
    <source>
        <strain evidence="6">AB047A</strain>
    </source>
</reference>
<dbReference type="OrthoDB" id="9778236at2"/>
<evidence type="ECO:0000256" key="3">
    <source>
        <dbReference type="SAM" id="Coils"/>
    </source>
</evidence>
<keyword evidence="4" id="KW-0812">Transmembrane</keyword>
<dbReference type="SUPFAM" id="SSF111369">
    <property type="entry name" value="HlyD-like secretion proteins"/>
    <property type="match status" value="1"/>
</dbReference>
<dbReference type="Gene3D" id="2.40.30.170">
    <property type="match status" value="1"/>
</dbReference>
<dbReference type="Gene3D" id="2.40.50.100">
    <property type="match status" value="1"/>
</dbReference>
<dbReference type="RefSeq" id="WP_120546316.1">
    <property type="nucleotide sequence ID" value="NZ_RAWM01000074.1"/>
</dbReference>
<protein>
    <submittedName>
        <fullName evidence="5">HlyD family efflux transporter periplasmic adaptor subunit</fullName>
    </submittedName>
</protein>
<evidence type="ECO:0000256" key="1">
    <source>
        <dbReference type="ARBA" id="ARBA00004196"/>
    </source>
</evidence>
<evidence type="ECO:0000313" key="6">
    <source>
        <dbReference type="Proteomes" id="UP000282656"/>
    </source>
</evidence>
<sequence length="332" mass="35169">MSGPGRTSKHSKRSIVAGAVLIAVIVSGILWLRRPAPEPPPRFTGYVVSDNVYMSSPVAGMVASVAVVRGQRVEPGTPLFRMDPTSLVARADQARAQVGQMEAQLLARQSDVARARASLVAAQAEADRADAELARLVAVQKAMEGAVTPQQLDLLRATATRAHAQRDAARTDVAAAGAQLEVVRAQLVSGRAGVTAAEQQVVEISPVSPVAGRVEDVLFQQGEWAMPNAPVVSIIPDAKLKVRFYVPQGRVASFPPGTPVAIACDGCDTGMTARVDFVASRPEYTPPIIYSLETRQKLVFLVEAVPSAPTRLLPGQPIDVTPVKQAPVEADR</sequence>
<dbReference type="GO" id="GO:0030313">
    <property type="term" value="C:cell envelope"/>
    <property type="evidence" value="ECO:0007669"/>
    <property type="project" value="UniProtKB-SubCell"/>
</dbReference>
<feature type="transmembrane region" description="Helical" evidence="4">
    <location>
        <begin position="15"/>
        <end position="32"/>
    </location>
</feature>
<dbReference type="InterPro" id="IPR050465">
    <property type="entry name" value="UPF0194_transport"/>
</dbReference>
<dbReference type="AlphaFoldDB" id="A0A3A8QC95"/>
<comment type="caution">
    <text evidence="5">The sequence shown here is derived from an EMBL/GenBank/DDBJ whole genome shotgun (WGS) entry which is preliminary data.</text>
</comment>
<dbReference type="PANTHER" id="PTHR32347">
    <property type="entry name" value="EFFLUX SYSTEM COMPONENT YKNX-RELATED"/>
    <property type="match status" value="1"/>
</dbReference>
<dbReference type="Proteomes" id="UP000282656">
    <property type="component" value="Unassembled WGS sequence"/>
</dbReference>
<keyword evidence="4" id="KW-0472">Membrane</keyword>
<evidence type="ECO:0000256" key="4">
    <source>
        <dbReference type="SAM" id="Phobius"/>
    </source>
</evidence>